<dbReference type="InterPro" id="IPR023346">
    <property type="entry name" value="Lysozyme-like_dom_sf"/>
</dbReference>
<name>A0ABQ5QES3_9BACT</name>
<evidence type="ECO:0000313" key="5">
    <source>
        <dbReference type="EMBL" id="GLH73342.1"/>
    </source>
</evidence>
<evidence type="ECO:0000256" key="2">
    <source>
        <dbReference type="SAM" id="MobiDB-lite"/>
    </source>
</evidence>
<sequence>MWRPGLILPALALCLTAGMPKASRDPVRPGNTYLYTYWDKQGRLVINNLPPAYMKGQGLVLKHVGVGKVRLAVTPAEMAKALRSPELIALVDEIAQVEGVDTHLARAIIQAESAFNYKARSRAGALGLMQLMPSTAERFGVVDPFDPRQNIQGGVKYLKWLHDYYSGDLIRVVAAYNAGEGAVNRHKGIPPFRETQAYVPKVLDLYHRKAVQPDPKLAGSMSLLQKGRGGFKVDEEKTVPEPTPQQRASTRIYQWTDANGRIQISDQPPPKGASGVRPFGGP</sequence>
<dbReference type="RefSeq" id="WP_285574300.1">
    <property type="nucleotide sequence ID" value="NZ_BSDE01000003.1"/>
</dbReference>
<feature type="domain" description="Transglycosylase SLT" evidence="3">
    <location>
        <begin position="91"/>
        <end position="197"/>
    </location>
</feature>
<proteinExistence type="inferred from homology"/>
<comment type="similarity">
    <text evidence="1">Belongs to the transglycosylase Slt family.</text>
</comment>
<feature type="region of interest" description="Disordered" evidence="2">
    <location>
        <begin position="259"/>
        <end position="282"/>
    </location>
</feature>
<dbReference type="InterPro" id="IPR025392">
    <property type="entry name" value="DUF4124"/>
</dbReference>
<evidence type="ECO:0000256" key="1">
    <source>
        <dbReference type="ARBA" id="ARBA00007734"/>
    </source>
</evidence>
<organism evidence="5 6">
    <name type="scientific">Geothrix limicola</name>
    <dbReference type="NCBI Taxonomy" id="2927978"/>
    <lineage>
        <taxon>Bacteria</taxon>
        <taxon>Pseudomonadati</taxon>
        <taxon>Acidobacteriota</taxon>
        <taxon>Holophagae</taxon>
        <taxon>Holophagales</taxon>
        <taxon>Holophagaceae</taxon>
        <taxon>Geothrix</taxon>
    </lineage>
</organism>
<dbReference type="PANTHER" id="PTHR37423">
    <property type="entry name" value="SOLUBLE LYTIC MUREIN TRANSGLYCOSYLASE-RELATED"/>
    <property type="match status" value="1"/>
</dbReference>
<evidence type="ECO:0008006" key="7">
    <source>
        <dbReference type="Google" id="ProtNLM"/>
    </source>
</evidence>
<gene>
    <name evidence="5" type="ORF">GETHLI_18440</name>
</gene>
<feature type="domain" description="DUF4124" evidence="4">
    <location>
        <begin position="248"/>
        <end position="275"/>
    </location>
</feature>
<dbReference type="SUPFAM" id="SSF53955">
    <property type="entry name" value="Lysozyme-like"/>
    <property type="match status" value="1"/>
</dbReference>
<dbReference type="Gene3D" id="1.10.530.10">
    <property type="match status" value="1"/>
</dbReference>
<dbReference type="PANTHER" id="PTHR37423:SF2">
    <property type="entry name" value="MEMBRANE-BOUND LYTIC MUREIN TRANSGLYCOSYLASE C"/>
    <property type="match status" value="1"/>
</dbReference>
<protein>
    <recommendedName>
        <fullName evidence="7">Lytic transglycosylase domain-containing protein</fullName>
    </recommendedName>
</protein>
<reference evidence="5 6" key="1">
    <citation type="journal article" date="2023" name="Antonie Van Leeuwenhoek">
        <title>Mesoterricola silvestris gen. nov., sp. nov., Mesoterricola sediminis sp. nov., Geothrix oryzae sp. nov., Geothrix edaphica sp. nov., Geothrix rubra sp. nov., and Geothrix limicola sp. nov., six novel members of Acidobacteriota isolated from soils.</title>
        <authorList>
            <person name="Itoh H."/>
            <person name="Sugisawa Y."/>
            <person name="Mise K."/>
            <person name="Xu Z."/>
            <person name="Kuniyasu M."/>
            <person name="Ushijima N."/>
            <person name="Kawano K."/>
            <person name="Kobayashi E."/>
            <person name="Shiratori Y."/>
            <person name="Masuda Y."/>
            <person name="Senoo K."/>
        </authorList>
    </citation>
    <scope>NUCLEOTIDE SEQUENCE [LARGE SCALE GENOMIC DNA]</scope>
    <source>
        <strain evidence="5 6">Red804</strain>
    </source>
</reference>
<dbReference type="CDD" id="cd00254">
    <property type="entry name" value="LT-like"/>
    <property type="match status" value="1"/>
</dbReference>
<dbReference type="InterPro" id="IPR008258">
    <property type="entry name" value="Transglycosylase_SLT_dom_1"/>
</dbReference>
<comment type="caution">
    <text evidence="5">The sequence shown here is derived from an EMBL/GenBank/DDBJ whole genome shotgun (WGS) entry which is preliminary data.</text>
</comment>
<dbReference type="EMBL" id="BSDE01000003">
    <property type="protein sequence ID" value="GLH73342.1"/>
    <property type="molecule type" value="Genomic_DNA"/>
</dbReference>
<accession>A0ABQ5QES3</accession>
<dbReference type="Pfam" id="PF13511">
    <property type="entry name" value="DUF4124"/>
    <property type="match status" value="1"/>
</dbReference>
<evidence type="ECO:0000259" key="3">
    <source>
        <dbReference type="Pfam" id="PF01464"/>
    </source>
</evidence>
<keyword evidence="6" id="KW-1185">Reference proteome</keyword>
<evidence type="ECO:0000313" key="6">
    <source>
        <dbReference type="Proteomes" id="UP001165069"/>
    </source>
</evidence>
<dbReference type="Proteomes" id="UP001165069">
    <property type="component" value="Unassembled WGS sequence"/>
</dbReference>
<dbReference type="Pfam" id="PF01464">
    <property type="entry name" value="SLT"/>
    <property type="match status" value="1"/>
</dbReference>
<evidence type="ECO:0000259" key="4">
    <source>
        <dbReference type="Pfam" id="PF13511"/>
    </source>
</evidence>